<dbReference type="SUPFAM" id="SSF53213">
    <property type="entry name" value="LigB-like"/>
    <property type="match status" value="1"/>
</dbReference>
<dbReference type="AlphaFoldDB" id="A0A382AF34"/>
<evidence type="ECO:0000313" key="2">
    <source>
        <dbReference type="EMBL" id="SVB00185.1"/>
    </source>
</evidence>
<sequence>MKLTGNVSQPNRSKQETPKKLDEYFLRIQSSLLTLKKELEIYRPDHLIVVMSDTSQVFGPKYTPQLSIFTGAEFWGSGQYTELGESHLGHRITLKGSPDMGLFFADELTELGFDINENRIFQPEGNPEAGVPASLANSLNFLLEDISCPVIPIFVNAHVNPAISGHRMPALGKAIAKVGLLKRDKIAILGLGGLSGDPGGYLAGWIDESLDQWVISRLKRRRSEELRSIWDLDSDTVRGQTREIRNWIVTASAMESIDAEPKFLDYIRLHHATVGIAFAVWKPE</sequence>
<proteinExistence type="predicted"/>
<dbReference type="Gene3D" id="3.40.830.10">
    <property type="entry name" value="LigB-like"/>
    <property type="match status" value="1"/>
</dbReference>
<accession>A0A382AF34</accession>
<name>A0A382AF34_9ZZZZ</name>
<evidence type="ECO:0000259" key="1">
    <source>
        <dbReference type="Pfam" id="PF02900"/>
    </source>
</evidence>
<dbReference type="InterPro" id="IPR004183">
    <property type="entry name" value="Xdiol_dOase_suB"/>
</dbReference>
<dbReference type="GO" id="GO:0016702">
    <property type="term" value="F:oxidoreductase activity, acting on single donors with incorporation of molecular oxygen, incorporation of two atoms of oxygen"/>
    <property type="evidence" value="ECO:0007669"/>
    <property type="project" value="UniProtKB-ARBA"/>
</dbReference>
<reference evidence="2" key="1">
    <citation type="submission" date="2018-05" db="EMBL/GenBank/DDBJ databases">
        <authorList>
            <person name="Lanie J.A."/>
            <person name="Ng W.-L."/>
            <person name="Kazmierczak K.M."/>
            <person name="Andrzejewski T.M."/>
            <person name="Davidsen T.M."/>
            <person name="Wayne K.J."/>
            <person name="Tettelin H."/>
            <person name="Glass J.I."/>
            <person name="Rusch D."/>
            <person name="Podicherti R."/>
            <person name="Tsui H.-C.T."/>
            <person name="Winkler M.E."/>
        </authorList>
    </citation>
    <scope>NUCLEOTIDE SEQUENCE</scope>
</reference>
<gene>
    <name evidence="2" type="ORF">METZ01_LOCUS153039</name>
</gene>
<dbReference type="GO" id="GO:0008198">
    <property type="term" value="F:ferrous iron binding"/>
    <property type="evidence" value="ECO:0007669"/>
    <property type="project" value="InterPro"/>
</dbReference>
<organism evidence="2">
    <name type="scientific">marine metagenome</name>
    <dbReference type="NCBI Taxonomy" id="408172"/>
    <lineage>
        <taxon>unclassified sequences</taxon>
        <taxon>metagenomes</taxon>
        <taxon>ecological metagenomes</taxon>
    </lineage>
</organism>
<protein>
    <recommendedName>
        <fullName evidence="1">Extradiol ring-cleavage dioxygenase class III enzyme subunit B domain-containing protein</fullName>
    </recommendedName>
</protein>
<dbReference type="EMBL" id="UINC01025143">
    <property type="protein sequence ID" value="SVB00185.1"/>
    <property type="molecule type" value="Genomic_DNA"/>
</dbReference>
<feature type="domain" description="Extradiol ring-cleavage dioxygenase class III enzyme subunit B" evidence="1">
    <location>
        <begin position="18"/>
        <end position="257"/>
    </location>
</feature>
<dbReference type="Pfam" id="PF02900">
    <property type="entry name" value="LigB"/>
    <property type="match status" value="1"/>
</dbReference>